<dbReference type="InterPro" id="IPR011992">
    <property type="entry name" value="EF-hand-dom_pair"/>
</dbReference>
<dbReference type="InterPro" id="IPR039647">
    <property type="entry name" value="EF_hand_pair_protein_CML-like"/>
</dbReference>
<sequence>MDKQEQYKRVFNHFDDNGDGKISPQELQLCVASIGWELSLEDAEAAVVLMDADGDGLLGLEDFVRLLEGVAEEEKVKDLREAFKMYEMDGCDCITPNSLKRMLSSGWFIHILFAAALTRGLQELSQIENCSASGNSSTNLDNFSTISPALGLQDGSSSTQALARLANVTAASNE</sequence>
<dbReference type="InterPro" id="IPR018247">
    <property type="entry name" value="EF_Hand_1_Ca_BS"/>
</dbReference>
<organism evidence="5 6">
    <name type="scientific">Nyssa sinensis</name>
    <dbReference type="NCBI Taxonomy" id="561372"/>
    <lineage>
        <taxon>Eukaryota</taxon>
        <taxon>Viridiplantae</taxon>
        <taxon>Streptophyta</taxon>
        <taxon>Embryophyta</taxon>
        <taxon>Tracheophyta</taxon>
        <taxon>Spermatophyta</taxon>
        <taxon>Magnoliopsida</taxon>
        <taxon>eudicotyledons</taxon>
        <taxon>Gunneridae</taxon>
        <taxon>Pentapetalae</taxon>
        <taxon>asterids</taxon>
        <taxon>Cornales</taxon>
        <taxon>Nyssaceae</taxon>
        <taxon>Nyssa</taxon>
    </lineage>
</organism>
<dbReference type="InterPro" id="IPR002048">
    <property type="entry name" value="EF_hand_dom"/>
</dbReference>
<name>A0A5J5AKD7_9ASTE</name>
<dbReference type="Pfam" id="PF13499">
    <property type="entry name" value="EF-hand_7"/>
    <property type="match status" value="1"/>
</dbReference>
<reference evidence="5 6" key="1">
    <citation type="submission" date="2019-09" db="EMBL/GenBank/DDBJ databases">
        <title>A chromosome-level genome assembly of the Chinese tupelo Nyssa sinensis.</title>
        <authorList>
            <person name="Yang X."/>
            <person name="Kang M."/>
            <person name="Yang Y."/>
            <person name="Xiong H."/>
            <person name="Wang M."/>
            <person name="Zhang Z."/>
            <person name="Wang Z."/>
            <person name="Wu H."/>
            <person name="Ma T."/>
            <person name="Liu J."/>
            <person name="Xi Z."/>
        </authorList>
    </citation>
    <scope>NUCLEOTIDE SEQUENCE [LARGE SCALE GENOMIC DNA]</scope>
    <source>
        <strain evidence="5">J267</strain>
        <tissue evidence="5">Leaf</tissue>
    </source>
</reference>
<evidence type="ECO:0000256" key="3">
    <source>
        <dbReference type="ARBA" id="ARBA00022837"/>
    </source>
</evidence>
<dbReference type="OrthoDB" id="26525at2759"/>
<evidence type="ECO:0000313" key="5">
    <source>
        <dbReference type="EMBL" id="KAA8530116.1"/>
    </source>
</evidence>
<dbReference type="EMBL" id="CM018043">
    <property type="protein sequence ID" value="KAA8530116.1"/>
    <property type="molecule type" value="Genomic_DNA"/>
</dbReference>
<gene>
    <name evidence="5" type="ORF">F0562_004825</name>
</gene>
<feature type="domain" description="EF-hand" evidence="4">
    <location>
        <begin position="2"/>
        <end position="37"/>
    </location>
</feature>
<evidence type="ECO:0000256" key="2">
    <source>
        <dbReference type="ARBA" id="ARBA00022737"/>
    </source>
</evidence>
<keyword evidence="6" id="KW-1185">Reference proteome</keyword>
<dbReference type="AlphaFoldDB" id="A0A5J5AKD7"/>
<dbReference type="PROSITE" id="PS50222">
    <property type="entry name" value="EF_HAND_2"/>
    <property type="match status" value="2"/>
</dbReference>
<feature type="domain" description="EF-hand" evidence="4">
    <location>
        <begin position="38"/>
        <end position="73"/>
    </location>
</feature>
<dbReference type="PANTHER" id="PTHR10891">
    <property type="entry name" value="EF-HAND CALCIUM-BINDING DOMAIN CONTAINING PROTEIN"/>
    <property type="match status" value="1"/>
</dbReference>
<evidence type="ECO:0000259" key="4">
    <source>
        <dbReference type="PROSITE" id="PS50222"/>
    </source>
</evidence>
<proteinExistence type="predicted"/>
<keyword evidence="3" id="KW-0106">Calcium</keyword>
<dbReference type="PROSITE" id="PS00018">
    <property type="entry name" value="EF_HAND_1"/>
    <property type="match status" value="2"/>
</dbReference>
<dbReference type="GO" id="GO:0005509">
    <property type="term" value="F:calcium ion binding"/>
    <property type="evidence" value="ECO:0007669"/>
    <property type="project" value="InterPro"/>
</dbReference>
<accession>A0A5J5AKD7</accession>
<dbReference type="Gene3D" id="1.10.238.10">
    <property type="entry name" value="EF-hand"/>
    <property type="match status" value="1"/>
</dbReference>
<evidence type="ECO:0000256" key="1">
    <source>
        <dbReference type="ARBA" id="ARBA00022723"/>
    </source>
</evidence>
<dbReference type="FunFam" id="1.10.238.10:FF:000341">
    <property type="entry name" value="Putative calcium-binding protein CML19"/>
    <property type="match status" value="1"/>
</dbReference>
<keyword evidence="2" id="KW-0677">Repeat</keyword>
<protein>
    <recommendedName>
        <fullName evidence="4">EF-hand domain-containing protein</fullName>
    </recommendedName>
</protein>
<keyword evidence="1" id="KW-0479">Metal-binding</keyword>
<dbReference type="CDD" id="cd00051">
    <property type="entry name" value="EFh"/>
    <property type="match status" value="1"/>
</dbReference>
<evidence type="ECO:0000313" key="6">
    <source>
        <dbReference type="Proteomes" id="UP000325577"/>
    </source>
</evidence>
<dbReference type="SMART" id="SM00054">
    <property type="entry name" value="EFh"/>
    <property type="match status" value="3"/>
</dbReference>
<dbReference type="Proteomes" id="UP000325577">
    <property type="component" value="Linkage Group LG2"/>
</dbReference>
<dbReference type="SUPFAM" id="SSF47473">
    <property type="entry name" value="EF-hand"/>
    <property type="match status" value="1"/>
</dbReference>